<evidence type="ECO:0000313" key="1">
    <source>
        <dbReference type="EMBL" id="AFM13875.1"/>
    </source>
</evidence>
<evidence type="ECO:0000313" key="2">
    <source>
        <dbReference type="Proteomes" id="UP000006048"/>
    </source>
</evidence>
<protein>
    <recommendedName>
        <fullName evidence="3">FlgD Ig-like domain-containing protein</fullName>
    </recommendedName>
</protein>
<dbReference type="RefSeq" id="WP_014804375.1">
    <property type="nucleotide sequence ID" value="NC_018020.1"/>
</dbReference>
<gene>
    <name evidence="1" type="ordered locus">Turpa_3236</name>
</gene>
<dbReference type="KEGG" id="tpx:Turpa_3236"/>
<proteinExistence type="predicted"/>
<dbReference type="Proteomes" id="UP000006048">
    <property type="component" value="Chromosome"/>
</dbReference>
<dbReference type="HOGENOM" id="CLU_1980645_0_0_12"/>
<evidence type="ECO:0008006" key="3">
    <source>
        <dbReference type="Google" id="ProtNLM"/>
    </source>
</evidence>
<dbReference type="EMBL" id="CP002959">
    <property type="protein sequence ID" value="AFM13875.1"/>
    <property type="molecule type" value="Genomic_DNA"/>
</dbReference>
<name>I4B9B8_TURPD</name>
<reference evidence="1 2" key="1">
    <citation type="submission" date="2012-06" db="EMBL/GenBank/DDBJ databases">
        <title>The complete chromosome of genome of Turneriella parva DSM 21527.</title>
        <authorList>
            <consortium name="US DOE Joint Genome Institute (JGI-PGF)"/>
            <person name="Lucas S."/>
            <person name="Han J."/>
            <person name="Lapidus A."/>
            <person name="Bruce D."/>
            <person name="Goodwin L."/>
            <person name="Pitluck S."/>
            <person name="Peters L."/>
            <person name="Kyrpides N."/>
            <person name="Mavromatis K."/>
            <person name="Ivanova N."/>
            <person name="Mikhailova N."/>
            <person name="Chertkov O."/>
            <person name="Detter J.C."/>
            <person name="Tapia R."/>
            <person name="Han C."/>
            <person name="Land M."/>
            <person name="Hauser L."/>
            <person name="Markowitz V."/>
            <person name="Cheng J.-F."/>
            <person name="Hugenholtz P."/>
            <person name="Woyke T."/>
            <person name="Wu D."/>
            <person name="Gronow S."/>
            <person name="Wellnitz S."/>
            <person name="Brambilla E."/>
            <person name="Klenk H.-P."/>
            <person name="Eisen J.A."/>
        </authorList>
    </citation>
    <scope>NUCLEOTIDE SEQUENCE [LARGE SCALE GENOMIC DNA]</scope>
    <source>
        <strain evidence="2">ATCC BAA-1111 / DSM 21527 / NCTC 11395 / H</strain>
    </source>
</reference>
<accession>I4B9B8</accession>
<keyword evidence="2" id="KW-1185">Reference proteome</keyword>
<dbReference type="STRING" id="869212.Turpa_3236"/>
<organism evidence="1 2">
    <name type="scientific">Turneriella parva (strain ATCC BAA-1111 / DSM 21527 / NCTC 11395 / H)</name>
    <name type="common">Leptospira parva</name>
    <dbReference type="NCBI Taxonomy" id="869212"/>
    <lineage>
        <taxon>Bacteria</taxon>
        <taxon>Pseudomonadati</taxon>
        <taxon>Spirochaetota</taxon>
        <taxon>Spirochaetia</taxon>
        <taxon>Leptospirales</taxon>
        <taxon>Leptospiraceae</taxon>
        <taxon>Turneriella</taxon>
    </lineage>
</organism>
<sequence length="126" mass="13553">MKFLRYAIIAAVTLQAGCSNMPQDDANIIKAYPNPYNPTAGVLTIERTDGSAFAAQNDLIIYDFNLAEVYRANIAPIDTGTNKKLVWGGVDSGGTRVAPGVYYVKVITTSATTVTNADSMFKLIVQ</sequence>
<dbReference type="AlphaFoldDB" id="I4B9B8"/>
<dbReference type="Gene3D" id="2.60.40.4070">
    <property type="match status" value="1"/>
</dbReference>